<evidence type="ECO:0000256" key="5">
    <source>
        <dbReference type="ARBA" id="ARBA00022801"/>
    </source>
</evidence>
<dbReference type="GO" id="GO:0070773">
    <property type="term" value="F:protein-N-terminal glutamine amidohydrolase activity"/>
    <property type="evidence" value="ECO:0007669"/>
    <property type="project" value="UniProtKB-UniRule"/>
</dbReference>
<keyword evidence="5 8" id="KW-0378">Hydrolase</keyword>
<evidence type="ECO:0000256" key="7">
    <source>
        <dbReference type="ARBA" id="ARBA00048768"/>
    </source>
</evidence>
<dbReference type="Gene3D" id="3.10.620.10">
    <property type="entry name" value="Protein N-terminal glutamine amidohydrolase, alpha beta roll"/>
    <property type="match status" value="1"/>
</dbReference>
<dbReference type="GO" id="GO:0005829">
    <property type="term" value="C:cytosol"/>
    <property type="evidence" value="ECO:0007669"/>
    <property type="project" value="TreeGrafter"/>
</dbReference>
<organism evidence="10">
    <name type="scientific">Schistocephalus solidus</name>
    <name type="common">Tapeworm</name>
    <dbReference type="NCBI Taxonomy" id="70667"/>
    <lineage>
        <taxon>Eukaryota</taxon>
        <taxon>Metazoa</taxon>
        <taxon>Spiralia</taxon>
        <taxon>Lophotrochozoa</taxon>
        <taxon>Platyhelminthes</taxon>
        <taxon>Cestoda</taxon>
        <taxon>Eucestoda</taxon>
        <taxon>Diphyllobothriidea</taxon>
        <taxon>Diphyllobothriidae</taxon>
        <taxon>Schistocephalus</taxon>
    </lineage>
</organism>
<evidence type="ECO:0000256" key="6">
    <source>
        <dbReference type="ARBA" id="ARBA00029677"/>
    </source>
</evidence>
<dbReference type="EMBL" id="GEEE01001059">
    <property type="protein sequence ID" value="JAP62166.1"/>
    <property type="molecule type" value="Transcribed_RNA"/>
</dbReference>
<dbReference type="GO" id="GO:0008418">
    <property type="term" value="F:protein-N-terminal asparagine amidohydrolase activity"/>
    <property type="evidence" value="ECO:0007669"/>
    <property type="project" value="UniProtKB-UniRule"/>
</dbReference>
<reference evidence="10" key="1">
    <citation type="submission" date="2016-01" db="EMBL/GenBank/DDBJ databases">
        <title>Reference transcriptome for the parasite Schistocephalus solidus: insights into the molecular evolution of parasitism.</title>
        <authorList>
            <person name="Hebert F.O."/>
            <person name="Grambauer S."/>
            <person name="Barber I."/>
            <person name="Landry C.R."/>
            <person name="Aubin-Horth N."/>
        </authorList>
    </citation>
    <scope>NUCLEOTIDE SEQUENCE</scope>
</reference>
<dbReference type="InterPro" id="IPR039733">
    <property type="entry name" value="NTAQ1"/>
</dbReference>
<comment type="similarity">
    <text evidence="1 8">Belongs to the NTAQ1 family.</text>
</comment>
<gene>
    <name evidence="10" type="primary">NTAQ1</name>
    <name evidence="10" type="ORF">TR120455</name>
</gene>
<comment type="catalytic activity">
    <reaction evidence="7 8">
        <text>N-terminal L-glutaminyl-[protein] + H2O = N-terminal L-glutamyl-[protein] + NH4(+)</text>
        <dbReference type="Rhea" id="RHEA:50680"/>
        <dbReference type="Rhea" id="RHEA-COMP:12668"/>
        <dbReference type="Rhea" id="RHEA-COMP:12777"/>
        <dbReference type="ChEBI" id="CHEBI:15377"/>
        <dbReference type="ChEBI" id="CHEBI:28938"/>
        <dbReference type="ChEBI" id="CHEBI:64721"/>
        <dbReference type="ChEBI" id="CHEBI:64722"/>
        <dbReference type="EC" id="3.5.1.122"/>
    </reaction>
</comment>
<dbReference type="PANTHER" id="PTHR13035:SF0">
    <property type="entry name" value="PROTEIN N-TERMINAL GLUTAMINE AMIDOHYDROLASE"/>
    <property type="match status" value="1"/>
</dbReference>
<evidence type="ECO:0000256" key="4">
    <source>
        <dbReference type="ARBA" id="ARBA00021247"/>
    </source>
</evidence>
<evidence type="ECO:0000256" key="8">
    <source>
        <dbReference type="RuleBase" id="RU367082"/>
    </source>
</evidence>
<comment type="subunit">
    <text evidence="2 8">Monomer.</text>
</comment>
<evidence type="ECO:0000256" key="3">
    <source>
        <dbReference type="ARBA" id="ARBA00012718"/>
    </source>
</evidence>
<proteinExistence type="inferred from homology"/>
<feature type="domain" description="Protein N-terminal glutamine amidohydrolase alpha beta roll" evidence="9">
    <location>
        <begin position="10"/>
        <end position="214"/>
    </location>
</feature>
<dbReference type="EC" id="3.5.1.122" evidence="3 8"/>
<name>A0A0V0J998_SCHSO</name>
<evidence type="ECO:0000313" key="10">
    <source>
        <dbReference type="EMBL" id="JAP62166.1"/>
    </source>
</evidence>
<evidence type="ECO:0000256" key="1">
    <source>
        <dbReference type="ARBA" id="ARBA00008985"/>
    </source>
</evidence>
<dbReference type="AlphaFoldDB" id="A0A0V0J998"/>
<comment type="function">
    <text evidence="8">Mediates the side-chain deamidation of N-terminal glutamine residues to glutamate, an important step in N-end rule pathway of protein degradation. Conversion of the resulting N-terminal glutamine to glutamate renders the protein susceptible to arginylation, polyubiquitination and degradation as specified by the N-end rule. Does not act on substrates with internal or C-terminal glutamine and does not act on non-glutamine residues in any position.</text>
</comment>
<dbReference type="Pfam" id="PF09764">
    <property type="entry name" value="Nt_Gln_amidase"/>
    <property type="match status" value="1"/>
</dbReference>
<dbReference type="InterPro" id="IPR037132">
    <property type="entry name" value="N_Gln_amidohydro_ab_roll_sf"/>
</dbReference>
<protein>
    <recommendedName>
        <fullName evidence="4 8">Protein N-terminal glutamine amidohydrolase</fullName>
        <ecNumber evidence="3 8">3.5.1.122</ecNumber>
    </recommendedName>
    <alternativeName>
        <fullName evidence="6 8">Protein NH2-terminal glutamine deamidase</fullName>
    </alternativeName>
</protein>
<dbReference type="GO" id="GO:0005634">
    <property type="term" value="C:nucleus"/>
    <property type="evidence" value="ECO:0007669"/>
    <property type="project" value="TreeGrafter"/>
</dbReference>
<evidence type="ECO:0000259" key="9">
    <source>
        <dbReference type="Pfam" id="PF09764"/>
    </source>
</evidence>
<dbReference type="InterPro" id="IPR023128">
    <property type="entry name" value="Prot_N_Gln_amidohydro_ab_roll"/>
</dbReference>
<sequence length="222" mass="25906">MEINRDICVYTPQYCEENVYKLLENIEIASESDFYAVFISNPKKFEFHANSYNLFRQVPLFCQRKGDENEDNLVLWDYHVIAIRWLPTSSLVYDLDTTLDFPTSFKNYWNNAIRPNHCFREPFFRFFRVVARTCFLNNFASDRSHMLLEGDPARWLAPPPPYAPIHGVEVPPEVTHTLPKFMNISAADVGQAQSSSKVSKSELQTSRFGMLFTEDMLLDFFS</sequence>
<evidence type="ECO:0000256" key="2">
    <source>
        <dbReference type="ARBA" id="ARBA00011245"/>
    </source>
</evidence>
<accession>A0A0V0J998</accession>
<dbReference type="PANTHER" id="PTHR13035">
    <property type="entry name" value="PROTEIN N-TERMINAL GLUTAMINE AMIDOHYDROLASE"/>
    <property type="match status" value="1"/>
</dbReference>